<dbReference type="Proteomes" id="UP000324091">
    <property type="component" value="Chromosome 19"/>
</dbReference>
<feature type="coiled-coil region" evidence="1">
    <location>
        <begin position="71"/>
        <end position="137"/>
    </location>
</feature>
<evidence type="ECO:0000256" key="1">
    <source>
        <dbReference type="SAM" id="Coils"/>
    </source>
</evidence>
<dbReference type="Gene3D" id="1.20.5.300">
    <property type="match status" value="1"/>
</dbReference>
<name>A0A5C6NN33_9TELE</name>
<proteinExistence type="predicted"/>
<sequence>MDVGMNKNIDDIFTVLVPDTKEDSVDIYDGLDLDPSSDREKSSPDAFQLKESMDLYEEIVTEEQQNRESTYSELVSRFQAAQSQIKELHKRLEQVELQNTRLNTENYRLKKNISALLQTARQEVTRKDAEIQRLNQRHGCCFDFNRLQFEYFL</sequence>
<evidence type="ECO:0000313" key="3">
    <source>
        <dbReference type="Proteomes" id="UP000324091"/>
    </source>
</evidence>
<dbReference type="EMBL" id="RHFK02000011">
    <property type="protein sequence ID" value="TWW68335.1"/>
    <property type="molecule type" value="Genomic_DNA"/>
</dbReference>
<dbReference type="GO" id="GO:0008625">
    <property type="term" value="P:extrinsic apoptotic signaling pathway via death domain receptors"/>
    <property type="evidence" value="ECO:0007669"/>
    <property type="project" value="TreeGrafter"/>
</dbReference>
<protein>
    <submittedName>
        <fullName evidence="2">CASP8-associated protein 2 FLICE-associated huge protein</fullName>
    </submittedName>
</protein>
<reference evidence="2 3" key="1">
    <citation type="submission" date="2019-04" db="EMBL/GenBank/DDBJ databases">
        <title>Chromosome genome assembly for Takifugu flavidus.</title>
        <authorList>
            <person name="Xiao S."/>
        </authorList>
    </citation>
    <scope>NUCLEOTIDE SEQUENCE [LARGE SCALE GENOMIC DNA]</scope>
    <source>
        <strain evidence="2">HTHZ2018</strain>
        <tissue evidence="2">Muscle</tissue>
    </source>
</reference>
<dbReference type="AlphaFoldDB" id="A0A5C6NN33"/>
<dbReference type="GO" id="GO:0003714">
    <property type="term" value="F:transcription corepressor activity"/>
    <property type="evidence" value="ECO:0007669"/>
    <property type="project" value="TreeGrafter"/>
</dbReference>
<accession>A0A5C6NN33</accession>
<dbReference type="PANTHER" id="PTHR15489">
    <property type="entry name" value="CASPASE 8 ASSOCIATED PROTEIN 2"/>
    <property type="match status" value="1"/>
</dbReference>
<organism evidence="2 3">
    <name type="scientific">Takifugu flavidus</name>
    <name type="common">sansaifugu</name>
    <dbReference type="NCBI Taxonomy" id="433684"/>
    <lineage>
        <taxon>Eukaryota</taxon>
        <taxon>Metazoa</taxon>
        <taxon>Chordata</taxon>
        <taxon>Craniata</taxon>
        <taxon>Vertebrata</taxon>
        <taxon>Euteleostomi</taxon>
        <taxon>Actinopterygii</taxon>
        <taxon>Neopterygii</taxon>
        <taxon>Teleostei</taxon>
        <taxon>Neoteleostei</taxon>
        <taxon>Acanthomorphata</taxon>
        <taxon>Eupercaria</taxon>
        <taxon>Tetraodontiformes</taxon>
        <taxon>Tetradontoidea</taxon>
        <taxon>Tetraodontidae</taxon>
        <taxon>Takifugu</taxon>
    </lineage>
</organism>
<keyword evidence="3" id="KW-1185">Reference proteome</keyword>
<dbReference type="InterPro" id="IPR039674">
    <property type="entry name" value="FLASH"/>
</dbReference>
<comment type="caution">
    <text evidence="2">The sequence shown here is derived from an EMBL/GenBank/DDBJ whole genome shotgun (WGS) entry which is preliminary data.</text>
</comment>
<dbReference type="GO" id="GO:0036337">
    <property type="term" value="P:Fas signaling pathway"/>
    <property type="evidence" value="ECO:0007669"/>
    <property type="project" value="TreeGrafter"/>
</dbReference>
<evidence type="ECO:0000313" key="2">
    <source>
        <dbReference type="EMBL" id="TWW68335.1"/>
    </source>
</evidence>
<dbReference type="GO" id="GO:0005739">
    <property type="term" value="C:mitochondrion"/>
    <property type="evidence" value="ECO:0007669"/>
    <property type="project" value="TreeGrafter"/>
</dbReference>
<gene>
    <name evidence="2" type="ORF">D4764_19G0001330</name>
</gene>
<keyword evidence="1" id="KW-0175">Coiled coil</keyword>
<dbReference type="GO" id="GO:0016605">
    <property type="term" value="C:PML body"/>
    <property type="evidence" value="ECO:0007669"/>
    <property type="project" value="TreeGrafter"/>
</dbReference>
<dbReference type="PANTHER" id="PTHR15489:SF2">
    <property type="entry name" value="CASP8-ASSOCIATED PROTEIN 2"/>
    <property type="match status" value="1"/>
</dbReference>